<reference evidence="1" key="2">
    <citation type="submission" date="2015-07" db="EMBL/GenBank/DDBJ databases">
        <title>Plasmids, circular viruses and viroids from rat gut.</title>
        <authorList>
            <person name="Jorgensen T.J."/>
            <person name="Hansen M.A."/>
            <person name="Xu Z."/>
            <person name="Tabak M.A."/>
            <person name="Sorensen S.J."/>
            <person name="Hansen L.H."/>
        </authorList>
    </citation>
    <scope>NUCLEOTIDE SEQUENCE</scope>
    <source>
        <plasmid evidence="1">pRGFK1329</plasmid>
    </source>
</reference>
<sequence>MRIDDIEIFPCFAEHEPKPEKMQEKEQYFEETGALQSQIILDSRGNLIDGYTSYLLAVKYGLQSVSVKYGKRQIMRASHRSGGKMYAWELPGLLIDRVHIGDKVLVNTDRGIRAVTVAAVEEYSGQEPEPLRMAIRIKRKAARKGGAA</sequence>
<proteinExistence type="predicted"/>
<evidence type="ECO:0000313" key="1">
    <source>
        <dbReference type="EMBL" id="CRY96942.1"/>
    </source>
</evidence>
<dbReference type="AlphaFoldDB" id="A0A0H5QMD9"/>
<reference evidence="1" key="1">
    <citation type="submission" date="2015-06" db="EMBL/GenBank/DDBJ databases">
        <authorList>
            <person name="Joergensen T."/>
        </authorList>
    </citation>
    <scope>NUCLEOTIDE SEQUENCE</scope>
    <source>
        <plasmid evidence="1">pRGFK1329</plasmid>
    </source>
</reference>
<geneLocation type="plasmid" evidence="1">
    <name>pRGFK1329</name>
</geneLocation>
<protein>
    <submittedName>
        <fullName evidence="1">Uncharacterized protein</fullName>
    </submittedName>
</protein>
<dbReference type="EMBL" id="LN853895">
    <property type="protein sequence ID" value="CRY96942.1"/>
    <property type="molecule type" value="Genomic_DNA"/>
</dbReference>
<accession>A0A0H5QMD9</accession>
<keyword evidence="1" id="KW-0614">Plasmid</keyword>
<organism evidence="1">
    <name type="scientific">uncultured prokaryote</name>
    <dbReference type="NCBI Taxonomy" id="198431"/>
    <lineage>
        <taxon>unclassified sequences</taxon>
        <taxon>environmental samples</taxon>
    </lineage>
</organism>
<name>A0A0H5QMD9_9ZZZZ</name>